<feature type="domain" description="AAA+ ATPase" evidence="10">
    <location>
        <begin position="551"/>
        <end position="687"/>
    </location>
</feature>
<dbReference type="SMART" id="SM00382">
    <property type="entry name" value="AAA"/>
    <property type="match status" value="2"/>
</dbReference>
<keyword evidence="8" id="KW-0963">Cytoplasm</keyword>
<feature type="compositionally biased region" description="Basic and acidic residues" evidence="9">
    <location>
        <begin position="413"/>
        <end position="423"/>
    </location>
</feature>
<evidence type="ECO:0000256" key="2">
    <source>
        <dbReference type="ARBA" id="ARBA00022741"/>
    </source>
</evidence>
<dbReference type="GO" id="GO:0034214">
    <property type="term" value="P:protein hexamerization"/>
    <property type="evidence" value="ECO:0007669"/>
    <property type="project" value="UniProtKB-UniRule"/>
</dbReference>
<sequence length="794" mass="87400">MTFKSVQEQKMIRIRPTTPVRTTSRSINPKATPRGGKAQNGKPAAVKHPAKREIKNFKNVDSKLANLILNEIVDSGASVSFEDIAGQDLAKQALQEIVILPALRPELFTGLRAPARGLLLFGPPGNGKTMLAKAVAAESNGTFFNITAATLTSKYVGEGEKLVRALFAVARELQPSVIFIDEVDSLLCKRREGEHDASRRIKTEFLVEFDGVQSGGDDRVLVMGATNRPQELDDAVLRRFAKRVYVTLPDAETRFTLLKNLLGKHGKPLRKNELTYLAKATEGYSGSDLTSLAKDAALGPIRELGPDQVRRMAVNEMRNIKMKDFEDSLKRIKPSVSPATLDMYSKWNKSFGDTTAKEEAVQWYRRGVAELERGIAVEITGKGEQYDKAKRIQDKMVNNLTMAKDRLAVLGKDKLASQRRNDPQKTSNHVLPHQKAVPKSQPAVHGECTNLRPTTPVRPASRSTNPKATPRGGKAQNGKPAAVKHPAKRDMKNFKNVDSKLANLILNEIVDSGASVSFEDIAGQDLAKQALQEIVILPALRPELFTGLRAPARGLLLFGPPGNGKTMLAKAVAAESNATFFNISAASLTSKYVGEGEKLVRALFAVARELQPSVIFIDEVDSLLCERREGEHDASRRLKTEFLVEFDGVQSGGDDRVLVMGATNRPQELDDAVLRRFAKRVYVTLPDAETRFTLLTNLLGKHGNPLRKNELTYLAKATEGYSGSDLTSLAKDAALGPIRELGPDQVRRMAVNEMRNIKMKDFEDSLKRIKPSVSPATLDMYSKWNKSFGDTTFV</sequence>
<dbReference type="GO" id="GO:0008017">
    <property type="term" value="F:microtubule binding"/>
    <property type="evidence" value="ECO:0007669"/>
    <property type="project" value="UniProtKB-UniRule"/>
</dbReference>
<dbReference type="SUPFAM" id="SSF52540">
    <property type="entry name" value="P-loop containing nucleoside triphosphate hydrolases"/>
    <property type="match status" value="2"/>
</dbReference>
<dbReference type="EC" id="5.6.1.1" evidence="8"/>
<dbReference type="Pfam" id="PF00004">
    <property type="entry name" value="AAA"/>
    <property type="match status" value="2"/>
</dbReference>
<evidence type="ECO:0000259" key="10">
    <source>
        <dbReference type="SMART" id="SM00382"/>
    </source>
</evidence>
<protein>
    <recommendedName>
        <fullName evidence="8">Spastin</fullName>
        <ecNumber evidence="8">5.6.1.1</ecNumber>
    </recommendedName>
</protein>
<dbReference type="HAMAP" id="MF_03021">
    <property type="entry name" value="Spastin"/>
    <property type="match status" value="1"/>
</dbReference>
<dbReference type="Pfam" id="PF09336">
    <property type="entry name" value="Vps4_C"/>
    <property type="match status" value="2"/>
</dbReference>
<evidence type="ECO:0000313" key="12">
    <source>
        <dbReference type="Proteomes" id="UP001187415"/>
    </source>
</evidence>
<dbReference type="GO" id="GO:0007409">
    <property type="term" value="P:axonogenesis"/>
    <property type="evidence" value="ECO:0007669"/>
    <property type="project" value="UniProtKB-UniRule"/>
</dbReference>
<dbReference type="GO" id="GO:0032506">
    <property type="term" value="P:cytokinetic process"/>
    <property type="evidence" value="ECO:0007669"/>
    <property type="project" value="UniProtKB-UniRule"/>
</dbReference>
<dbReference type="GO" id="GO:0005634">
    <property type="term" value="C:nucleus"/>
    <property type="evidence" value="ECO:0007669"/>
    <property type="project" value="UniProtKB-SubCell"/>
</dbReference>
<dbReference type="InterPro" id="IPR003593">
    <property type="entry name" value="AAA+_ATPase"/>
</dbReference>
<evidence type="ECO:0000256" key="1">
    <source>
        <dbReference type="ARBA" id="ARBA00022701"/>
    </source>
</evidence>
<dbReference type="GO" id="GO:0005874">
    <property type="term" value="C:microtubule"/>
    <property type="evidence" value="ECO:0007669"/>
    <property type="project" value="UniProtKB-UniRule"/>
</dbReference>
<accession>A0AA88LU71</accession>
<evidence type="ECO:0000313" key="11">
    <source>
        <dbReference type="EMBL" id="KAK2824103.1"/>
    </source>
</evidence>
<dbReference type="InterPro" id="IPR015415">
    <property type="entry name" value="Spast_Vps4_C"/>
</dbReference>
<dbReference type="PROSITE" id="PS00674">
    <property type="entry name" value="AAA"/>
    <property type="match status" value="2"/>
</dbReference>
<dbReference type="PANTHER" id="PTHR23074:SF86">
    <property type="entry name" value="SPASTIN"/>
    <property type="match status" value="1"/>
</dbReference>
<comment type="catalytic activity">
    <reaction evidence="7 8">
        <text>n ATP + n H2O + a microtubule = n ADP + n phosphate + (n+1) alpha/beta tubulin heterodimers.</text>
        <dbReference type="EC" id="5.6.1.1"/>
    </reaction>
</comment>
<keyword evidence="8" id="KW-0217">Developmental protein</keyword>
<comment type="caution">
    <text evidence="11">The sequence shown here is derived from an EMBL/GenBank/DDBJ whole genome shotgun (WGS) entry which is preliminary data.</text>
</comment>
<dbReference type="GO" id="GO:0005524">
    <property type="term" value="F:ATP binding"/>
    <property type="evidence" value="ECO:0007669"/>
    <property type="project" value="UniProtKB-UniRule"/>
</dbReference>
<dbReference type="Gene3D" id="1.20.58.80">
    <property type="entry name" value="Phosphotransferase system, lactose/cellobiose-type IIA subunit"/>
    <property type="match status" value="1"/>
</dbReference>
<dbReference type="GO" id="GO:0016020">
    <property type="term" value="C:membrane"/>
    <property type="evidence" value="ECO:0007669"/>
    <property type="project" value="UniProtKB-SubCell"/>
</dbReference>
<dbReference type="InterPro" id="IPR017179">
    <property type="entry name" value="Spastin"/>
</dbReference>
<dbReference type="GO" id="GO:0008568">
    <property type="term" value="F:microtubule severing ATPase activity"/>
    <property type="evidence" value="ECO:0007669"/>
    <property type="project" value="UniProtKB-UniRule"/>
</dbReference>
<dbReference type="FunFam" id="3.40.50.300:FF:000093">
    <property type="entry name" value="Fidgetin-like 1"/>
    <property type="match status" value="2"/>
</dbReference>
<dbReference type="GO" id="GO:0016887">
    <property type="term" value="F:ATP hydrolysis activity"/>
    <property type="evidence" value="ECO:0007669"/>
    <property type="project" value="InterPro"/>
</dbReference>
<name>A0AA88LU71_CHASR</name>
<dbReference type="CDD" id="cd19524">
    <property type="entry name" value="RecA-like_spastin"/>
    <property type="match status" value="2"/>
</dbReference>
<dbReference type="Pfam" id="PF17862">
    <property type="entry name" value="AAA_lid_3"/>
    <property type="match status" value="2"/>
</dbReference>
<dbReference type="InterPro" id="IPR003960">
    <property type="entry name" value="ATPase_AAA_CS"/>
</dbReference>
<dbReference type="GO" id="GO:0048471">
    <property type="term" value="C:perinuclear region of cytoplasm"/>
    <property type="evidence" value="ECO:0007669"/>
    <property type="project" value="UniProtKB-SubCell"/>
</dbReference>
<organism evidence="11 12">
    <name type="scientific">Channa striata</name>
    <name type="common">Snakehead murrel</name>
    <name type="synonym">Ophicephalus striatus</name>
    <dbReference type="NCBI Taxonomy" id="64152"/>
    <lineage>
        <taxon>Eukaryota</taxon>
        <taxon>Metazoa</taxon>
        <taxon>Chordata</taxon>
        <taxon>Craniata</taxon>
        <taxon>Vertebrata</taxon>
        <taxon>Euteleostomi</taxon>
        <taxon>Actinopterygii</taxon>
        <taxon>Neopterygii</taxon>
        <taxon>Teleostei</taxon>
        <taxon>Neoteleostei</taxon>
        <taxon>Acanthomorphata</taxon>
        <taxon>Anabantaria</taxon>
        <taxon>Anabantiformes</taxon>
        <taxon>Channoidei</taxon>
        <taxon>Channidae</taxon>
        <taxon>Channa</taxon>
    </lineage>
</organism>
<comment type="subcellular location">
    <subcellularLocation>
        <location evidence="8">Membrane</location>
        <topology evidence="8">Peripheral membrane protein</topology>
    </subcellularLocation>
    <subcellularLocation>
        <location evidence="8">Cytoplasm</location>
        <location evidence="8">Cytoskeleton</location>
        <location evidence="8">Microtubule organizing center</location>
        <location evidence="8">Centrosome</location>
    </subcellularLocation>
    <subcellularLocation>
        <location evidence="8">Cytoplasm</location>
        <location evidence="8">Cytoskeleton</location>
    </subcellularLocation>
    <subcellularLocation>
        <location evidence="8">Cytoplasm</location>
        <location evidence="8">Perinuclear region</location>
    </subcellularLocation>
    <subcellularLocation>
        <location evidence="8">Nucleus</location>
    </subcellularLocation>
    <text evidence="8">Forms an intramembrane hairpin-like structure in the membrane.</text>
</comment>
<keyword evidence="1 8" id="KW-0493">Microtubule</keyword>
<dbReference type="Gene3D" id="1.10.8.60">
    <property type="match status" value="2"/>
</dbReference>
<keyword evidence="3 8" id="KW-0067">ATP-binding</keyword>
<gene>
    <name evidence="8" type="primary">SPAST</name>
    <name evidence="8" type="synonym">SPG4</name>
    <name evidence="11" type="ORF">Q5P01_021278</name>
</gene>
<feature type="binding site" evidence="8">
    <location>
        <begin position="559"/>
        <end position="566"/>
    </location>
    <ligand>
        <name>ATP</name>
        <dbReference type="ChEBI" id="CHEBI:30616"/>
    </ligand>
</feature>
<dbReference type="Proteomes" id="UP001187415">
    <property type="component" value="Unassembled WGS sequence"/>
</dbReference>
<feature type="domain" description="AAA+ ATPase" evidence="10">
    <location>
        <begin position="114"/>
        <end position="250"/>
    </location>
</feature>
<dbReference type="GO" id="GO:0005819">
    <property type="term" value="C:spindle"/>
    <property type="evidence" value="ECO:0007669"/>
    <property type="project" value="UniProtKB-UniRule"/>
</dbReference>
<evidence type="ECO:0000256" key="8">
    <source>
        <dbReference type="HAMAP-Rule" id="MF_03021"/>
    </source>
</evidence>
<feature type="compositionally biased region" description="Low complexity" evidence="9">
    <location>
        <begin position="14"/>
        <end position="27"/>
    </location>
</feature>
<dbReference type="InterPro" id="IPR041569">
    <property type="entry name" value="AAA_lid_3"/>
</dbReference>
<evidence type="ECO:0000256" key="3">
    <source>
        <dbReference type="ARBA" id="ARBA00022840"/>
    </source>
</evidence>
<dbReference type="GO" id="GO:0005813">
    <property type="term" value="C:centrosome"/>
    <property type="evidence" value="ECO:0007669"/>
    <property type="project" value="UniProtKB-SubCell"/>
</dbReference>
<feature type="topological domain" description="Cytoplasmic" evidence="8">
    <location>
        <begin position="1"/>
        <end position="147"/>
    </location>
</feature>
<dbReference type="FunFam" id="1.10.8.60:FF:000022">
    <property type="entry name" value="Fidgetin like 1"/>
    <property type="match status" value="2"/>
</dbReference>
<keyword evidence="6 8" id="KW-0413">Isomerase</keyword>
<evidence type="ECO:0000256" key="9">
    <source>
        <dbReference type="SAM" id="MobiDB-lite"/>
    </source>
</evidence>
<keyword evidence="8" id="KW-0221">Differentiation</keyword>
<dbReference type="InterPro" id="IPR003959">
    <property type="entry name" value="ATPase_AAA_core"/>
</dbReference>
<keyword evidence="8" id="KW-0539">Nucleus</keyword>
<dbReference type="InterPro" id="IPR027417">
    <property type="entry name" value="P-loop_NTPase"/>
</dbReference>
<keyword evidence="12" id="KW-1185">Reference proteome</keyword>
<dbReference type="GO" id="GO:0006888">
    <property type="term" value="P:endoplasmic reticulum to Golgi vesicle-mediated transport"/>
    <property type="evidence" value="ECO:0007669"/>
    <property type="project" value="UniProtKB-UniRule"/>
</dbReference>
<dbReference type="InterPro" id="IPR050304">
    <property type="entry name" value="MT-severing_AAA_ATPase"/>
</dbReference>
<dbReference type="EMBL" id="JAUPFM010000017">
    <property type="protein sequence ID" value="KAK2824103.1"/>
    <property type="molecule type" value="Genomic_DNA"/>
</dbReference>
<keyword evidence="2 8" id="KW-0547">Nucleotide-binding</keyword>
<dbReference type="PANTHER" id="PTHR23074">
    <property type="entry name" value="AAA DOMAIN-CONTAINING"/>
    <property type="match status" value="1"/>
</dbReference>
<evidence type="ECO:0000256" key="5">
    <source>
        <dbReference type="ARBA" id="ARBA00023212"/>
    </source>
</evidence>
<proteinExistence type="inferred from homology"/>
<comment type="similarity">
    <text evidence="8">Belongs to the AAA ATPase family. Spastin subfamily.</text>
</comment>
<keyword evidence="4 8" id="KW-0472">Membrane</keyword>
<comment type="subunit">
    <text evidence="8">Homohexamer. The homohexamer is stabilized by ATP-binding. The homohexamer may adopt a ring conformation through which microtubules pass prior to being severed. Interacts with microtubules.</text>
</comment>
<reference evidence="11" key="1">
    <citation type="submission" date="2023-07" db="EMBL/GenBank/DDBJ databases">
        <title>Chromosome-level Genome Assembly of Striped Snakehead (Channa striata).</title>
        <authorList>
            <person name="Liu H."/>
        </authorList>
    </citation>
    <scope>NUCLEOTIDE SEQUENCE</scope>
    <source>
        <strain evidence="11">Gz</strain>
        <tissue evidence="11">Muscle</tissue>
    </source>
</reference>
<evidence type="ECO:0000256" key="4">
    <source>
        <dbReference type="ARBA" id="ARBA00023136"/>
    </source>
</evidence>
<comment type="caution">
    <text evidence="8">Lacks conserved residue(s) required for the propagation of feature annotation.</text>
</comment>
<keyword evidence="8" id="KW-0131">Cell cycle</keyword>
<feature type="region of interest" description="Disordered" evidence="9">
    <location>
        <begin position="1"/>
        <end position="48"/>
    </location>
</feature>
<dbReference type="GO" id="GO:0031117">
    <property type="term" value="P:positive regulation of microtubule depolymerization"/>
    <property type="evidence" value="ECO:0007669"/>
    <property type="project" value="UniProtKB-UniRule"/>
</dbReference>
<dbReference type="Gene3D" id="3.40.50.300">
    <property type="entry name" value="P-loop containing nucleotide triphosphate hydrolases"/>
    <property type="match status" value="2"/>
</dbReference>
<evidence type="ECO:0000256" key="6">
    <source>
        <dbReference type="ARBA" id="ARBA00023235"/>
    </source>
</evidence>
<keyword evidence="8" id="KW-0132">Cell division</keyword>
<dbReference type="GO" id="GO:0051013">
    <property type="term" value="P:microtubule severing"/>
    <property type="evidence" value="ECO:0007669"/>
    <property type="project" value="UniProtKB-UniRule"/>
</dbReference>
<keyword evidence="8" id="KW-0524">Neurogenesis</keyword>
<comment type="function">
    <text evidence="8">ATP-dependent microtubule severing protein that specifically recognizes and cuts microtubules that are polyglutamylated. Preferentially recognizes and acts on microtubules decorated with short polyglutamate tails: severing activity increases as the number of glutamates per tubulin rises from one to eight, but decreases beyond this glutamylation threshold. Microtubule severing promotes reorganization of cellular microtubule arrays and the release of microtubules from the centrosome following nucleation. Required for membrane traffic from the endoplasmic reticulum (ER) to the Golgi and for completion of the abscission stage of cytokinesis. Also plays a role in axon growth and the formation of axonal branches.</text>
</comment>
<feature type="region of interest" description="Disordered" evidence="9">
    <location>
        <begin position="413"/>
        <end position="489"/>
    </location>
</feature>
<evidence type="ECO:0000256" key="7">
    <source>
        <dbReference type="ARBA" id="ARBA00036378"/>
    </source>
</evidence>
<keyword evidence="5 8" id="KW-0206">Cytoskeleton</keyword>
<feature type="topological domain" description="Cytoplasmic" evidence="8">
    <location>
        <begin position="178"/>
        <end position="794"/>
    </location>
</feature>
<dbReference type="AlphaFoldDB" id="A0AA88LU71"/>